<dbReference type="RefSeq" id="WP_011585345.1">
    <property type="nucleotide sequence ID" value="NC_008255.1"/>
</dbReference>
<feature type="transmembrane region" description="Helical" evidence="1">
    <location>
        <begin position="33"/>
        <end position="53"/>
    </location>
</feature>
<evidence type="ECO:0000256" key="1">
    <source>
        <dbReference type="SAM" id="Phobius"/>
    </source>
</evidence>
<dbReference type="KEGG" id="chu:CHU_1962"/>
<keyword evidence="2" id="KW-0732">Signal</keyword>
<keyword evidence="4" id="KW-1185">Reference proteome</keyword>
<keyword evidence="1" id="KW-1133">Transmembrane helix</keyword>
<evidence type="ECO:0000313" key="3">
    <source>
        <dbReference type="EMBL" id="ABG59228.1"/>
    </source>
</evidence>
<keyword evidence="1" id="KW-0812">Transmembrane</keyword>
<organism evidence="3 4">
    <name type="scientific">Cytophaga hutchinsonii (strain ATCC 33406 / DSM 1761 / CIP 103989 / NBRC 15051 / NCIMB 9469 / D465)</name>
    <dbReference type="NCBI Taxonomy" id="269798"/>
    <lineage>
        <taxon>Bacteria</taxon>
        <taxon>Pseudomonadati</taxon>
        <taxon>Bacteroidota</taxon>
        <taxon>Cytophagia</taxon>
        <taxon>Cytophagales</taxon>
        <taxon>Cytophagaceae</taxon>
        <taxon>Cytophaga</taxon>
    </lineage>
</organism>
<dbReference type="AlphaFoldDB" id="A0A6N4SSC1"/>
<sequence length="296" mass="34374">MNNVYKHIICLLLILCLFNSLQAQDSVIFKKQRFIPIVTLAGATYVGSMYGLYQSWYKDYPSEHFHFFNDNSEWMQMDKAGHYFTSFQLSRIPADVLSWTGTKRKRAIWYGTATGFVFQSTIEVFDGFSSEWGFSLGDMTANTLGCATLLTQYLAWNELRIIPKFSYHHTSYSSVSPDLLGDTPIQQLLKDYNGQTYWLSFNIRKLTQQDFFWPKWLCASVGYGADAMVRGNISESNSEGYYPYRQVYLSLDIDFQSIRTRSKFLKTVFYTVNLIKVPMPTLEFNKHGLNMHGLYF</sequence>
<dbReference type="OrthoDB" id="9803535at2"/>
<proteinExistence type="predicted"/>
<protein>
    <recommendedName>
        <fullName evidence="5">DUF2279 domain-containing protein</fullName>
    </recommendedName>
</protein>
<evidence type="ECO:0008006" key="5">
    <source>
        <dbReference type="Google" id="ProtNLM"/>
    </source>
</evidence>
<dbReference type="InterPro" id="IPR018736">
    <property type="entry name" value="DUF2279_periplasmic_lipo"/>
</dbReference>
<reference evidence="3 4" key="1">
    <citation type="journal article" date="2007" name="Appl. Environ. Microbiol.">
        <title>Genome sequence of the cellulolytic gliding bacterium Cytophaga hutchinsonii.</title>
        <authorList>
            <person name="Xie G."/>
            <person name="Bruce D.C."/>
            <person name="Challacombe J.F."/>
            <person name="Chertkov O."/>
            <person name="Detter J.C."/>
            <person name="Gilna P."/>
            <person name="Han C.S."/>
            <person name="Lucas S."/>
            <person name="Misra M."/>
            <person name="Myers G.L."/>
            <person name="Richardson P."/>
            <person name="Tapia R."/>
            <person name="Thayer N."/>
            <person name="Thompson L.S."/>
            <person name="Brettin T.S."/>
            <person name="Henrissat B."/>
            <person name="Wilson D.B."/>
            <person name="McBride M.J."/>
        </authorList>
    </citation>
    <scope>NUCLEOTIDE SEQUENCE [LARGE SCALE GENOMIC DNA]</scope>
    <source>
        <strain evidence="4">ATCC 33406 / DSM 1761 / CIP 103989 / NBRC 15051 / NCIMB 9469 / D465</strain>
    </source>
</reference>
<feature type="signal peptide" evidence="2">
    <location>
        <begin position="1"/>
        <end position="23"/>
    </location>
</feature>
<dbReference type="Pfam" id="PF10043">
    <property type="entry name" value="DUF2279"/>
    <property type="match status" value="1"/>
</dbReference>
<evidence type="ECO:0000313" key="4">
    <source>
        <dbReference type="Proteomes" id="UP000001822"/>
    </source>
</evidence>
<dbReference type="Proteomes" id="UP000001822">
    <property type="component" value="Chromosome"/>
</dbReference>
<keyword evidence="1" id="KW-0472">Membrane</keyword>
<name>A0A6N4SSC1_CYTH3</name>
<feature type="chain" id="PRO_5027010509" description="DUF2279 domain-containing protein" evidence="2">
    <location>
        <begin position="24"/>
        <end position="296"/>
    </location>
</feature>
<accession>A0A6N4SSC1</accession>
<evidence type="ECO:0000256" key="2">
    <source>
        <dbReference type="SAM" id="SignalP"/>
    </source>
</evidence>
<gene>
    <name evidence="3" type="ordered locus">CHU_1962</name>
</gene>
<dbReference type="EMBL" id="CP000383">
    <property type="protein sequence ID" value="ABG59228.1"/>
    <property type="molecule type" value="Genomic_DNA"/>
</dbReference>